<dbReference type="SUPFAM" id="SSF46785">
    <property type="entry name" value="Winged helix' DNA-binding domain"/>
    <property type="match status" value="1"/>
</dbReference>
<dbReference type="GO" id="GO:0005634">
    <property type="term" value="C:nucleus"/>
    <property type="evidence" value="ECO:0007669"/>
    <property type="project" value="UniProtKB-SubCell"/>
</dbReference>
<dbReference type="InterPro" id="IPR050211">
    <property type="entry name" value="FOX_domain-containing"/>
</dbReference>
<reference evidence="6 7" key="1">
    <citation type="submission" date="2024-04" db="EMBL/GenBank/DDBJ databases">
        <authorList>
            <consortium name="Genoscope - CEA"/>
            <person name="William W."/>
        </authorList>
    </citation>
    <scope>NUCLEOTIDE SEQUENCE [LARGE SCALE GENOMIC DNA]</scope>
</reference>
<dbReference type="Pfam" id="PF00250">
    <property type="entry name" value="Forkhead"/>
    <property type="match status" value="1"/>
</dbReference>
<proteinExistence type="predicted"/>
<dbReference type="Gene3D" id="1.10.10.10">
    <property type="entry name" value="Winged helix-like DNA-binding domain superfamily/Winged helix DNA-binding domain"/>
    <property type="match status" value="1"/>
</dbReference>
<dbReference type="PANTHER" id="PTHR11829">
    <property type="entry name" value="FORKHEAD BOX PROTEIN"/>
    <property type="match status" value="1"/>
</dbReference>
<sequence length="517" mass="57919">MQSPHFDAGTYPGAIYGPSSGFDTGAIKLHHSGYAGEPEAGCYSNYGGPGIQQVQGYNCRDSPAYSEAPSFFHSGFMSNFSNANYYKMPNRQMELTEYNNAGMVQRPQDNFLMKPQESLPLNTSPNAYDNGNANILVNSHDDRSSNILHHHQHQQHSSQQQHHHQHHHHHHQTHPGYDDSTQSIDTGKRLPEGSMYGQSSVKLEPVSSHADFNKALNSSASTTPSIPRGIHQLDIKSTNLTTAPACERLSDQPSPKYDDIKSDGDHLQGVEACHGKLSPSKEVTDERKDDEVSGDAKPTMSYIALIAKAILESDQRRLNLGSIYNWIEKHYPFYKNKGQGWRNSVRHNLSLNDCFIKAGRCEDGKGNYWAIHPANIQDFMRGDFRQRRRSRRRGRKKECDLSMYHVPNSYLPSPATPLASGMTFNTAALSSIYSPYTEAERRAYRLDEALLRQSMNNPFVKWYQQGVSTPNYGVSTSPPACSTGMYSNPNPVQWPPQAYGEATPQSMYPALNSTFPR</sequence>
<gene>
    <name evidence="6" type="ORF">GSLYS_00003928001</name>
</gene>
<dbReference type="InterPro" id="IPR001766">
    <property type="entry name" value="Fork_head_dom"/>
</dbReference>
<dbReference type="PRINTS" id="PR00053">
    <property type="entry name" value="FORKHEAD"/>
</dbReference>
<dbReference type="GO" id="GO:0000978">
    <property type="term" value="F:RNA polymerase II cis-regulatory region sequence-specific DNA binding"/>
    <property type="evidence" value="ECO:0007669"/>
    <property type="project" value="TreeGrafter"/>
</dbReference>
<evidence type="ECO:0000259" key="5">
    <source>
        <dbReference type="PROSITE" id="PS50039"/>
    </source>
</evidence>
<dbReference type="GO" id="GO:0000981">
    <property type="term" value="F:DNA-binding transcription factor activity, RNA polymerase II-specific"/>
    <property type="evidence" value="ECO:0007669"/>
    <property type="project" value="TreeGrafter"/>
</dbReference>
<dbReference type="GO" id="GO:0009653">
    <property type="term" value="P:anatomical structure morphogenesis"/>
    <property type="evidence" value="ECO:0007669"/>
    <property type="project" value="TreeGrafter"/>
</dbReference>
<dbReference type="SMART" id="SM00339">
    <property type="entry name" value="FH"/>
    <property type="match status" value="1"/>
</dbReference>
<dbReference type="PANTHER" id="PTHR11829:SF142">
    <property type="entry name" value="FORK-HEAD DOMAIN-CONTAINING PROTEIN"/>
    <property type="match status" value="1"/>
</dbReference>
<dbReference type="PROSITE" id="PS50039">
    <property type="entry name" value="FORK_HEAD_3"/>
    <property type="match status" value="1"/>
</dbReference>
<evidence type="ECO:0000256" key="3">
    <source>
        <dbReference type="PROSITE-ProRule" id="PRU00089"/>
    </source>
</evidence>
<evidence type="ECO:0000313" key="6">
    <source>
        <dbReference type="EMBL" id="CAL1529773.1"/>
    </source>
</evidence>
<dbReference type="GO" id="GO:0030154">
    <property type="term" value="P:cell differentiation"/>
    <property type="evidence" value="ECO:0007669"/>
    <property type="project" value="TreeGrafter"/>
</dbReference>
<feature type="region of interest" description="Disordered" evidence="4">
    <location>
        <begin position="148"/>
        <end position="196"/>
    </location>
</feature>
<name>A0AAV2H845_LYMST</name>
<dbReference type="InterPro" id="IPR036390">
    <property type="entry name" value="WH_DNA-bd_sf"/>
</dbReference>
<comment type="caution">
    <text evidence="6">The sequence shown here is derived from an EMBL/GenBank/DDBJ whole genome shotgun (WGS) entry which is preliminary data.</text>
</comment>
<evidence type="ECO:0000313" key="7">
    <source>
        <dbReference type="Proteomes" id="UP001497497"/>
    </source>
</evidence>
<comment type="subcellular location">
    <subcellularLocation>
        <location evidence="3">Nucleus</location>
    </subcellularLocation>
</comment>
<dbReference type="FunFam" id="1.10.10.10:FF:000135">
    <property type="entry name" value="forkhead box protein G1"/>
    <property type="match status" value="1"/>
</dbReference>
<protein>
    <recommendedName>
        <fullName evidence="5">Fork-head domain-containing protein</fullName>
    </recommendedName>
</protein>
<feature type="DNA-binding region" description="Fork-head" evidence="3">
    <location>
        <begin position="297"/>
        <end position="389"/>
    </location>
</feature>
<keyword evidence="7" id="KW-1185">Reference proteome</keyword>
<dbReference type="AlphaFoldDB" id="A0AAV2H845"/>
<feature type="domain" description="Fork-head" evidence="5">
    <location>
        <begin position="297"/>
        <end position="389"/>
    </location>
</feature>
<organism evidence="6 7">
    <name type="scientific">Lymnaea stagnalis</name>
    <name type="common">Great pond snail</name>
    <name type="synonym">Helix stagnalis</name>
    <dbReference type="NCBI Taxonomy" id="6523"/>
    <lineage>
        <taxon>Eukaryota</taxon>
        <taxon>Metazoa</taxon>
        <taxon>Spiralia</taxon>
        <taxon>Lophotrochozoa</taxon>
        <taxon>Mollusca</taxon>
        <taxon>Gastropoda</taxon>
        <taxon>Heterobranchia</taxon>
        <taxon>Euthyneura</taxon>
        <taxon>Panpulmonata</taxon>
        <taxon>Hygrophila</taxon>
        <taxon>Lymnaeoidea</taxon>
        <taxon>Lymnaeidae</taxon>
        <taxon>Lymnaea</taxon>
    </lineage>
</organism>
<dbReference type="PROSITE" id="PS00658">
    <property type="entry name" value="FORK_HEAD_2"/>
    <property type="match status" value="1"/>
</dbReference>
<keyword evidence="2 3" id="KW-0539">Nucleus</keyword>
<feature type="compositionally biased region" description="Basic residues" evidence="4">
    <location>
        <begin position="161"/>
        <end position="173"/>
    </location>
</feature>
<dbReference type="InterPro" id="IPR047519">
    <property type="entry name" value="FH_FOXQ2-like"/>
</dbReference>
<accession>A0AAV2H845</accession>
<dbReference type="EMBL" id="CAXITT010000055">
    <property type="protein sequence ID" value="CAL1529773.1"/>
    <property type="molecule type" value="Genomic_DNA"/>
</dbReference>
<feature type="compositionally biased region" description="Basic and acidic residues" evidence="4">
    <location>
        <begin position="282"/>
        <end position="291"/>
    </location>
</feature>
<dbReference type="InterPro" id="IPR036388">
    <property type="entry name" value="WH-like_DNA-bd_sf"/>
</dbReference>
<dbReference type="InterPro" id="IPR030456">
    <property type="entry name" value="TF_fork_head_CS_2"/>
</dbReference>
<dbReference type="Proteomes" id="UP001497497">
    <property type="component" value="Unassembled WGS sequence"/>
</dbReference>
<evidence type="ECO:0000256" key="2">
    <source>
        <dbReference type="ARBA" id="ARBA00023242"/>
    </source>
</evidence>
<evidence type="ECO:0000256" key="1">
    <source>
        <dbReference type="ARBA" id="ARBA00023125"/>
    </source>
</evidence>
<evidence type="ECO:0000256" key="4">
    <source>
        <dbReference type="SAM" id="MobiDB-lite"/>
    </source>
</evidence>
<feature type="region of interest" description="Disordered" evidence="4">
    <location>
        <begin position="271"/>
        <end position="295"/>
    </location>
</feature>
<keyword evidence="1 3" id="KW-0238">DNA-binding</keyword>
<dbReference type="CDD" id="cd20035">
    <property type="entry name" value="FH_FOXQ2-like"/>
    <property type="match status" value="1"/>
</dbReference>